<evidence type="ECO:0000256" key="5">
    <source>
        <dbReference type="ARBA" id="ARBA00022777"/>
    </source>
</evidence>
<organism evidence="11 12">
    <name type="scientific">Actinomycetospora chibensis</name>
    <dbReference type="NCBI Taxonomy" id="663606"/>
    <lineage>
        <taxon>Bacteria</taxon>
        <taxon>Bacillati</taxon>
        <taxon>Actinomycetota</taxon>
        <taxon>Actinomycetes</taxon>
        <taxon>Pseudonocardiales</taxon>
        <taxon>Pseudonocardiaceae</taxon>
        <taxon>Actinomycetospora</taxon>
    </lineage>
</organism>
<dbReference type="GO" id="GO:0016301">
    <property type="term" value="F:kinase activity"/>
    <property type="evidence" value="ECO:0007669"/>
    <property type="project" value="UniProtKB-KW"/>
</dbReference>
<keyword evidence="12" id="KW-1185">Reference proteome</keyword>
<feature type="transmembrane region" description="Helical" evidence="9">
    <location>
        <begin position="422"/>
        <end position="442"/>
    </location>
</feature>
<evidence type="ECO:0000259" key="10">
    <source>
        <dbReference type="PROSITE" id="PS50011"/>
    </source>
</evidence>
<keyword evidence="9" id="KW-1133">Transmembrane helix</keyword>
<dbReference type="EMBL" id="JBHSIM010000001">
    <property type="protein sequence ID" value="MFC4830896.1"/>
    <property type="molecule type" value="Genomic_DNA"/>
</dbReference>
<dbReference type="SMART" id="SM00220">
    <property type="entry name" value="S_TKc"/>
    <property type="match status" value="1"/>
</dbReference>
<dbReference type="Gene3D" id="1.10.510.10">
    <property type="entry name" value="Transferase(Phosphotransferase) domain 1"/>
    <property type="match status" value="1"/>
</dbReference>
<dbReference type="PROSITE" id="PS00107">
    <property type="entry name" value="PROTEIN_KINASE_ATP"/>
    <property type="match status" value="1"/>
</dbReference>
<keyword evidence="3" id="KW-0808">Transferase</keyword>
<protein>
    <recommendedName>
        <fullName evidence="1">non-specific serine/threonine protein kinase</fullName>
        <ecNumber evidence="1">2.7.11.1</ecNumber>
    </recommendedName>
</protein>
<dbReference type="PROSITE" id="PS00108">
    <property type="entry name" value="PROTEIN_KINASE_ST"/>
    <property type="match status" value="1"/>
</dbReference>
<proteinExistence type="predicted"/>
<name>A0ABV9R9S0_9PSEU</name>
<dbReference type="Gene3D" id="3.30.200.20">
    <property type="entry name" value="Phosphorylase Kinase, domain 1"/>
    <property type="match status" value="1"/>
</dbReference>
<accession>A0ABV9R9S0</accession>
<keyword evidence="9" id="KW-0812">Transmembrane</keyword>
<dbReference type="PANTHER" id="PTHR43289:SF6">
    <property type="entry name" value="SERINE_THREONINE-PROTEIN KINASE NEKL-3"/>
    <property type="match status" value="1"/>
</dbReference>
<dbReference type="RefSeq" id="WP_274188960.1">
    <property type="nucleotide sequence ID" value="NZ_BAABHN010000001.1"/>
</dbReference>
<evidence type="ECO:0000256" key="4">
    <source>
        <dbReference type="ARBA" id="ARBA00022741"/>
    </source>
</evidence>
<dbReference type="CDD" id="cd14014">
    <property type="entry name" value="STKc_PknB_like"/>
    <property type="match status" value="1"/>
</dbReference>
<keyword evidence="9" id="KW-0472">Membrane</keyword>
<keyword evidence="5 11" id="KW-0418">Kinase</keyword>
<dbReference type="InterPro" id="IPR000719">
    <property type="entry name" value="Prot_kinase_dom"/>
</dbReference>
<dbReference type="Pfam" id="PF00069">
    <property type="entry name" value="Pkinase"/>
    <property type="match status" value="1"/>
</dbReference>
<dbReference type="PROSITE" id="PS50011">
    <property type="entry name" value="PROTEIN_KINASE_DOM"/>
    <property type="match status" value="1"/>
</dbReference>
<reference evidence="12" key="1">
    <citation type="journal article" date="2019" name="Int. J. Syst. Evol. Microbiol.">
        <title>The Global Catalogue of Microorganisms (GCM) 10K type strain sequencing project: providing services to taxonomists for standard genome sequencing and annotation.</title>
        <authorList>
            <consortium name="The Broad Institute Genomics Platform"/>
            <consortium name="The Broad Institute Genome Sequencing Center for Infectious Disease"/>
            <person name="Wu L."/>
            <person name="Ma J."/>
        </authorList>
    </citation>
    <scope>NUCLEOTIDE SEQUENCE [LARGE SCALE GENOMIC DNA]</scope>
    <source>
        <strain evidence="12">CCUG 50347</strain>
    </source>
</reference>
<evidence type="ECO:0000313" key="11">
    <source>
        <dbReference type="EMBL" id="MFC4830896.1"/>
    </source>
</evidence>
<gene>
    <name evidence="11" type="ORF">ACFPEL_00620</name>
</gene>
<dbReference type="InterPro" id="IPR008271">
    <property type="entry name" value="Ser/Thr_kinase_AS"/>
</dbReference>
<feature type="transmembrane region" description="Helical" evidence="9">
    <location>
        <begin position="353"/>
        <end position="374"/>
    </location>
</feature>
<dbReference type="EC" id="2.7.11.1" evidence="1"/>
<dbReference type="InterPro" id="IPR017441">
    <property type="entry name" value="Protein_kinase_ATP_BS"/>
</dbReference>
<feature type="binding site" evidence="7">
    <location>
        <position position="37"/>
    </location>
    <ligand>
        <name>ATP</name>
        <dbReference type="ChEBI" id="CHEBI:30616"/>
    </ligand>
</feature>
<evidence type="ECO:0000256" key="8">
    <source>
        <dbReference type="SAM" id="MobiDB-lite"/>
    </source>
</evidence>
<dbReference type="Proteomes" id="UP001595909">
    <property type="component" value="Unassembled WGS sequence"/>
</dbReference>
<feature type="compositionally biased region" description="Pro residues" evidence="8">
    <location>
        <begin position="292"/>
        <end position="301"/>
    </location>
</feature>
<dbReference type="InterPro" id="IPR011009">
    <property type="entry name" value="Kinase-like_dom_sf"/>
</dbReference>
<evidence type="ECO:0000256" key="7">
    <source>
        <dbReference type="PROSITE-ProRule" id="PRU10141"/>
    </source>
</evidence>
<keyword evidence="2" id="KW-0723">Serine/threonine-protein kinase</keyword>
<feature type="domain" description="Protein kinase" evidence="10">
    <location>
        <begin position="8"/>
        <end position="276"/>
    </location>
</feature>
<evidence type="ECO:0000256" key="6">
    <source>
        <dbReference type="ARBA" id="ARBA00022840"/>
    </source>
</evidence>
<keyword evidence="6 7" id="KW-0067">ATP-binding</keyword>
<comment type="caution">
    <text evidence="11">The sequence shown here is derived from an EMBL/GenBank/DDBJ whole genome shotgun (WGS) entry which is preliminary data.</text>
</comment>
<keyword evidence="4 7" id="KW-0547">Nucleotide-binding</keyword>
<feature type="transmembrane region" description="Helical" evidence="9">
    <location>
        <begin position="394"/>
        <end position="415"/>
    </location>
</feature>
<sequence>MTERFGPYELIELLGRGGMGEVWRAVDTRKGRTVALKRLPAEMTGEREFEERFRREAQAAVRLNDPHVIPIHDFGEIEGRLFLDMRLVAGDDLGAVVEEGALEPARAVSVLEQVASALDAAHDEGLVHRDVKPSNILLTPSKGTAAPRDFVYLIDFGIATGAALGTRLTQTGLAIGTAAYMAPERFTDGVDTDRRIDVYALGCVLHEMLTGHAVFAGRDFASLMYQHINTAPTAPSRITGGLPAGFDEVVARALAKDPEERWGRAGDLTEAARRVLAPTRPTPQGRVETQVPPRPAPPVDRPAPHAGATPPIRPGTAFGPPAFAQPWQPGPPRYGPPPVMPAPPPTRTGGRTAAAIGALPTAALLALICVAGAVSELGACATRATSCVAGGSALLGVLTAVLGAVVAGTALSALGRRTTRRAGLAWAAVGVAFVLLIVAAALSA</sequence>
<feature type="region of interest" description="Disordered" evidence="8">
    <location>
        <begin position="277"/>
        <end position="333"/>
    </location>
</feature>
<evidence type="ECO:0000313" key="12">
    <source>
        <dbReference type="Proteomes" id="UP001595909"/>
    </source>
</evidence>
<evidence type="ECO:0000256" key="9">
    <source>
        <dbReference type="SAM" id="Phobius"/>
    </source>
</evidence>
<dbReference type="PANTHER" id="PTHR43289">
    <property type="entry name" value="MITOGEN-ACTIVATED PROTEIN KINASE KINASE KINASE 20-RELATED"/>
    <property type="match status" value="1"/>
</dbReference>
<evidence type="ECO:0000256" key="1">
    <source>
        <dbReference type="ARBA" id="ARBA00012513"/>
    </source>
</evidence>
<dbReference type="SUPFAM" id="SSF56112">
    <property type="entry name" value="Protein kinase-like (PK-like)"/>
    <property type="match status" value="1"/>
</dbReference>
<evidence type="ECO:0000256" key="3">
    <source>
        <dbReference type="ARBA" id="ARBA00022679"/>
    </source>
</evidence>
<evidence type="ECO:0000256" key="2">
    <source>
        <dbReference type="ARBA" id="ARBA00022527"/>
    </source>
</evidence>